<dbReference type="AlphaFoldDB" id="E5A8J7"/>
<dbReference type="EMBL" id="FP929137">
    <property type="protein sequence ID" value="CBX99942.1"/>
    <property type="molecule type" value="Genomic_DNA"/>
</dbReference>
<proteinExistence type="predicted"/>
<dbReference type="RefSeq" id="XP_003843421.1">
    <property type="nucleotide sequence ID" value="XM_003843373.1"/>
</dbReference>
<keyword evidence="2" id="KW-1133">Transmembrane helix</keyword>
<evidence type="ECO:0000256" key="2">
    <source>
        <dbReference type="SAM" id="Phobius"/>
    </source>
</evidence>
<evidence type="ECO:0000313" key="3">
    <source>
        <dbReference type="EMBL" id="CBX99942.1"/>
    </source>
</evidence>
<dbReference type="InParanoid" id="E5A8J7"/>
<feature type="compositionally biased region" description="Low complexity" evidence="1">
    <location>
        <begin position="281"/>
        <end position="311"/>
    </location>
</feature>
<evidence type="ECO:0000313" key="4">
    <source>
        <dbReference type="Proteomes" id="UP000002668"/>
    </source>
</evidence>
<evidence type="ECO:0000256" key="1">
    <source>
        <dbReference type="SAM" id="MobiDB-lite"/>
    </source>
</evidence>
<feature type="transmembrane region" description="Helical" evidence="2">
    <location>
        <begin position="201"/>
        <end position="224"/>
    </location>
</feature>
<feature type="compositionally biased region" description="Basic and acidic residues" evidence="1">
    <location>
        <begin position="262"/>
        <end position="272"/>
    </location>
</feature>
<feature type="compositionally biased region" description="Low complexity" evidence="1">
    <location>
        <begin position="239"/>
        <end position="253"/>
    </location>
</feature>
<dbReference type="Proteomes" id="UP000002668">
    <property type="component" value="Genome"/>
</dbReference>
<keyword evidence="2" id="KW-0812">Transmembrane</keyword>
<keyword evidence="2" id="KW-0472">Membrane</keyword>
<dbReference type="GeneID" id="13292879"/>
<dbReference type="VEuPathDB" id="FungiDB:LEMA_P075310.1"/>
<organism evidence="4">
    <name type="scientific">Leptosphaeria maculans (strain JN3 / isolate v23.1.3 / race Av1-4-5-6-7-8)</name>
    <name type="common">Blackleg fungus</name>
    <name type="synonym">Phoma lingam</name>
    <dbReference type="NCBI Taxonomy" id="985895"/>
    <lineage>
        <taxon>Eukaryota</taxon>
        <taxon>Fungi</taxon>
        <taxon>Dikarya</taxon>
        <taxon>Ascomycota</taxon>
        <taxon>Pezizomycotina</taxon>
        <taxon>Dothideomycetes</taxon>
        <taxon>Pleosporomycetidae</taxon>
        <taxon>Pleosporales</taxon>
        <taxon>Pleosporineae</taxon>
        <taxon>Leptosphaeriaceae</taxon>
        <taxon>Plenodomus</taxon>
        <taxon>Plenodomus lingam/Leptosphaeria maculans species complex</taxon>
    </lineage>
</organism>
<keyword evidence="4" id="KW-1185">Reference proteome</keyword>
<dbReference type="HOGENOM" id="CLU_894492_0_0_1"/>
<gene>
    <name evidence="3" type="ORF">LEMA_P075310.1</name>
</gene>
<accession>E5A8J7</accession>
<dbReference type="OrthoDB" id="3665339at2759"/>
<name>E5A8J7_LEPMJ</name>
<feature type="region of interest" description="Disordered" evidence="1">
    <location>
        <begin position="235"/>
        <end position="311"/>
    </location>
</feature>
<reference evidence="4" key="1">
    <citation type="journal article" date="2011" name="Nat. Commun.">
        <title>Effector diversification within compartments of the Leptosphaeria maculans genome affected by Repeat-Induced Point mutations.</title>
        <authorList>
            <person name="Rouxel T."/>
            <person name="Grandaubert J."/>
            <person name="Hane J.K."/>
            <person name="Hoede C."/>
            <person name="van de Wouw A.P."/>
            <person name="Couloux A."/>
            <person name="Dominguez V."/>
            <person name="Anthouard V."/>
            <person name="Bally P."/>
            <person name="Bourras S."/>
            <person name="Cozijnsen A.J."/>
            <person name="Ciuffetti L.M."/>
            <person name="Degrave A."/>
            <person name="Dilmaghani A."/>
            <person name="Duret L."/>
            <person name="Fudal I."/>
            <person name="Goodwin S.B."/>
            <person name="Gout L."/>
            <person name="Glaser N."/>
            <person name="Linglin J."/>
            <person name="Kema G.H.J."/>
            <person name="Lapalu N."/>
            <person name="Lawrence C.B."/>
            <person name="May K."/>
            <person name="Meyer M."/>
            <person name="Ollivier B."/>
            <person name="Poulain J."/>
            <person name="Schoch C.L."/>
            <person name="Simon A."/>
            <person name="Spatafora J.W."/>
            <person name="Stachowiak A."/>
            <person name="Turgeon B.G."/>
            <person name="Tyler B.M."/>
            <person name="Vincent D."/>
            <person name="Weissenbach J."/>
            <person name="Amselem J."/>
            <person name="Quesneville H."/>
            <person name="Oliver R.P."/>
            <person name="Wincker P."/>
            <person name="Balesdent M.-H."/>
            <person name="Howlett B.J."/>
        </authorList>
    </citation>
    <scope>NUCLEOTIDE SEQUENCE [LARGE SCALE GENOMIC DNA]</scope>
    <source>
        <strain evidence="4">JN3 / isolate v23.1.3 / race Av1-4-5-6-7-8</strain>
    </source>
</reference>
<protein>
    <submittedName>
        <fullName evidence="3">Predicted protein</fullName>
    </submittedName>
</protein>
<sequence length="311" mass="34248">MAASHWVFPPPTTRATFFETSILNTNLAIFLNASTSEWPSTGFGRTATFDYDAIRLEWPSSSNPSTRNWHCLPCRQLSSSNSESANWEACRYPSADTLPELLTISVPMGEQRDNYFTWNINSDSSLPRETRTDALMCTFGTPSDNGPYYITQPFRFIHADRQQSTGENSYIFNTTVPEGAESDRERNDYPYHRRWRWSTDAVAGAIFAAILGLILVLAGLLYCLSRKKKQRKAQEAMLADSNSSNSARDAGAAESGIAGVSSKEKNEQRAEGEPEEEGLPRYEGPPGYAEATSSSASATSVEATTSTGPSK</sequence>